<dbReference type="PROSITE" id="PS50929">
    <property type="entry name" value="ABC_TM1F"/>
    <property type="match status" value="1"/>
</dbReference>
<keyword evidence="5 7" id="KW-1133">Transmembrane helix</keyword>
<keyword evidence="2 7" id="KW-0812">Transmembrane</keyword>
<evidence type="ECO:0000313" key="10">
    <source>
        <dbReference type="EMBL" id="NCU19076.1"/>
    </source>
</evidence>
<evidence type="ECO:0000256" key="5">
    <source>
        <dbReference type="ARBA" id="ARBA00022989"/>
    </source>
</evidence>
<dbReference type="SMART" id="SM00382">
    <property type="entry name" value="AAA"/>
    <property type="match status" value="1"/>
</dbReference>
<dbReference type="InterPro" id="IPR003439">
    <property type="entry name" value="ABC_transporter-like_ATP-bd"/>
</dbReference>
<gene>
    <name evidence="10" type="ORF">GW534_15600</name>
</gene>
<evidence type="ECO:0000256" key="7">
    <source>
        <dbReference type="SAM" id="Phobius"/>
    </source>
</evidence>
<dbReference type="SUPFAM" id="SSF90123">
    <property type="entry name" value="ABC transporter transmembrane region"/>
    <property type="match status" value="1"/>
</dbReference>
<dbReference type="InterPro" id="IPR003593">
    <property type="entry name" value="AAA+_ATPase"/>
</dbReference>
<feature type="transmembrane region" description="Helical" evidence="7">
    <location>
        <begin position="20"/>
        <end position="42"/>
    </location>
</feature>
<feature type="domain" description="ABC transmembrane type-1" evidence="9">
    <location>
        <begin position="1"/>
        <end position="191"/>
    </location>
</feature>
<feature type="transmembrane region" description="Helical" evidence="7">
    <location>
        <begin position="48"/>
        <end position="67"/>
    </location>
</feature>
<dbReference type="CDD" id="cd03251">
    <property type="entry name" value="ABCC_MsbA"/>
    <property type="match status" value="1"/>
</dbReference>
<dbReference type="EMBL" id="JAACYS010000119">
    <property type="protein sequence ID" value="NCU19076.1"/>
    <property type="molecule type" value="Genomic_DNA"/>
</dbReference>
<accession>A0ABX0A6Q1</accession>
<dbReference type="PROSITE" id="PS50893">
    <property type="entry name" value="ABC_TRANSPORTER_2"/>
    <property type="match status" value="1"/>
</dbReference>
<dbReference type="Gene3D" id="3.40.50.300">
    <property type="entry name" value="P-loop containing nucleotide triphosphate hydrolases"/>
    <property type="match status" value="1"/>
</dbReference>
<evidence type="ECO:0000256" key="3">
    <source>
        <dbReference type="ARBA" id="ARBA00022741"/>
    </source>
</evidence>
<sequence length="464" mass="52073">KTGEVISRVINDVEQTKEFVVTGLMNVWIDFATIVITASIMFSLDWKLTIVSLLMFPFYAISIKYFFGNLRKLTRQRSQALAEVQGYLHERVQGIAVIKSFAIEDHEKELFHETNSNFLNKALKHTSWNAKAFAVVNTITDISPLLVIGYASFEVIQGNLSIGTMVAFTGYIERLYNPLRRLVNSSTTLTQSIASMDRVFDLFDEEYDIQDKPNALSVEKAKGEITFDNVTFSYEEDGRNVLKNIDLEIKEGQTVAFVGMSGGGKSTMVSLIPRFYDVTGGRILLDGIDIRDLKQKDLRDQIGMVLQDNILFSDTVKENILLGKPDATDEEVVRAAKAANAYDFIMKLPQGFNTKVGERGVKLSGGQKQRIAIARVFLKNPPILILDEATSALDLESEQLIQEALDKLARDRTTLIVAHRLSTITHADKIVLVEHGEIVEMGTHDELMAQKGHYHDLFTVQQLD</sequence>
<feature type="domain" description="ABC transporter" evidence="8">
    <location>
        <begin position="225"/>
        <end position="460"/>
    </location>
</feature>
<dbReference type="InterPro" id="IPR036640">
    <property type="entry name" value="ABC1_TM_sf"/>
</dbReference>
<evidence type="ECO:0000256" key="4">
    <source>
        <dbReference type="ARBA" id="ARBA00022840"/>
    </source>
</evidence>
<keyword evidence="6 7" id="KW-0472">Membrane</keyword>
<evidence type="ECO:0000256" key="6">
    <source>
        <dbReference type="ARBA" id="ARBA00023136"/>
    </source>
</evidence>
<keyword evidence="3" id="KW-0547">Nucleotide-binding</keyword>
<evidence type="ECO:0000259" key="9">
    <source>
        <dbReference type="PROSITE" id="PS50929"/>
    </source>
</evidence>
<proteinExistence type="predicted"/>
<comment type="caution">
    <text evidence="10">The sequence shown here is derived from an EMBL/GenBank/DDBJ whole genome shotgun (WGS) entry which is preliminary data.</text>
</comment>
<organism evidence="10 11">
    <name type="scientific">Pallidibacillus pasinlerensis</name>
    <dbReference type="NCBI Taxonomy" id="2703818"/>
    <lineage>
        <taxon>Bacteria</taxon>
        <taxon>Bacillati</taxon>
        <taxon>Bacillota</taxon>
        <taxon>Bacilli</taxon>
        <taxon>Bacillales</taxon>
        <taxon>Bacillaceae</taxon>
        <taxon>Pallidibacillus</taxon>
    </lineage>
</organism>
<evidence type="ECO:0000313" key="11">
    <source>
        <dbReference type="Proteomes" id="UP000743899"/>
    </source>
</evidence>
<dbReference type="PANTHER" id="PTHR43394:SF1">
    <property type="entry name" value="ATP-BINDING CASSETTE SUB-FAMILY B MEMBER 10, MITOCHONDRIAL"/>
    <property type="match status" value="1"/>
</dbReference>
<comment type="subcellular location">
    <subcellularLocation>
        <location evidence="1">Cell membrane</location>
        <topology evidence="1">Multi-pass membrane protein</topology>
    </subcellularLocation>
</comment>
<dbReference type="Pfam" id="PF00664">
    <property type="entry name" value="ABC_membrane"/>
    <property type="match status" value="1"/>
</dbReference>
<dbReference type="RefSeq" id="WP_161921895.1">
    <property type="nucleotide sequence ID" value="NZ_JAACYS010000119.1"/>
</dbReference>
<dbReference type="GO" id="GO:0005524">
    <property type="term" value="F:ATP binding"/>
    <property type="evidence" value="ECO:0007669"/>
    <property type="project" value="UniProtKB-KW"/>
</dbReference>
<evidence type="ECO:0000259" key="8">
    <source>
        <dbReference type="PROSITE" id="PS50893"/>
    </source>
</evidence>
<dbReference type="InterPro" id="IPR011527">
    <property type="entry name" value="ABC1_TM_dom"/>
</dbReference>
<evidence type="ECO:0000256" key="2">
    <source>
        <dbReference type="ARBA" id="ARBA00022692"/>
    </source>
</evidence>
<dbReference type="Proteomes" id="UP000743899">
    <property type="component" value="Unassembled WGS sequence"/>
</dbReference>
<dbReference type="InterPro" id="IPR039421">
    <property type="entry name" value="Type_1_exporter"/>
</dbReference>
<dbReference type="Pfam" id="PF00005">
    <property type="entry name" value="ABC_tran"/>
    <property type="match status" value="1"/>
</dbReference>
<evidence type="ECO:0000256" key="1">
    <source>
        <dbReference type="ARBA" id="ARBA00004651"/>
    </source>
</evidence>
<keyword evidence="11" id="KW-1185">Reference proteome</keyword>
<dbReference type="SUPFAM" id="SSF52540">
    <property type="entry name" value="P-loop containing nucleoside triphosphate hydrolases"/>
    <property type="match status" value="1"/>
</dbReference>
<name>A0ABX0A6Q1_9BACI</name>
<dbReference type="PANTHER" id="PTHR43394">
    <property type="entry name" value="ATP-DEPENDENT PERMEASE MDL1, MITOCHONDRIAL"/>
    <property type="match status" value="1"/>
</dbReference>
<dbReference type="InterPro" id="IPR027417">
    <property type="entry name" value="P-loop_NTPase"/>
</dbReference>
<protein>
    <submittedName>
        <fullName evidence="10">ABC transporter ATP-binding protein</fullName>
    </submittedName>
</protein>
<feature type="non-terminal residue" evidence="10">
    <location>
        <position position="1"/>
    </location>
</feature>
<dbReference type="InterPro" id="IPR017871">
    <property type="entry name" value="ABC_transporter-like_CS"/>
</dbReference>
<reference evidence="10 11" key="1">
    <citation type="submission" date="2020-01" db="EMBL/GenBank/DDBJ databases">
        <title>A novel Bacillus sp. from Pasinler.</title>
        <authorList>
            <person name="Adiguzel A."/>
            <person name="Ay H."/>
            <person name="Baltaci M.O."/>
        </authorList>
    </citation>
    <scope>NUCLEOTIDE SEQUENCE [LARGE SCALE GENOMIC DNA]</scope>
    <source>
        <strain evidence="10 11">P1</strain>
    </source>
</reference>
<keyword evidence="4 10" id="KW-0067">ATP-binding</keyword>
<dbReference type="PROSITE" id="PS00211">
    <property type="entry name" value="ABC_TRANSPORTER_1"/>
    <property type="match status" value="1"/>
</dbReference>
<dbReference type="Gene3D" id="1.20.1560.10">
    <property type="entry name" value="ABC transporter type 1, transmembrane domain"/>
    <property type="match status" value="1"/>
</dbReference>